<dbReference type="PANTHER" id="PTHR11224">
    <property type="entry name" value="MAKORIN-RELATED"/>
    <property type="match status" value="1"/>
</dbReference>
<feature type="domain" description="C3H1-type" evidence="6">
    <location>
        <begin position="73"/>
        <end position="100"/>
    </location>
</feature>
<dbReference type="OrthoDB" id="411372at2759"/>
<dbReference type="PROSITE" id="PS50103">
    <property type="entry name" value="ZF_C3H1"/>
    <property type="match status" value="2"/>
</dbReference>
<feature type="region of interest" description="Disordered" evidence="5">
    <location>
        <begin position="106"/>
        <end position="198"/>
    </location>
</feature>
<dbReference type="SUPFAM" id="SSF90229">
    <property type="entry name" value="CCCH zinc finger"/>
    <property type="match status" value="1"/>
</dbReference>
<dbReference type="PANTHER" id="PTHR11224:SF10">
    <property type="entry name" value="IP09428P-RELATED"/>
    <property type="match status" value="1"/>
</dbReference>
<proteinExistence type="predicted"/>
<dbReference type="InterPro" id="IPR036855">
    <property type="entry name" value="Znf_CCCH_sf"/>
</dbReference>
<evidence type="ECO:0000313" key="7">
    <source>
        <dbReference type="EMBL" id="KIK06356.1"/>
    </source>
</evidence>
<feature type="region of interest" description="Disordered" evidence="5">
    <location>
        <begin position="582"/>
        <end position="663"/>
    </location>
</feature>
<evidence type="ECO:0000256" key="3">
    <source>
        <dbReference type="ARBA" id="ARBA00022833"/>
    </source>
</evidence>
<dbReference type="GO" id="GO:0000209">
    <property type="term" value="P:protein polyubiquitination"/>
    <property type="evidence" value="ECO:0007669"/>
    <property type="project" value="InterPro"/>
</dbReference>
<feature type="compositionally biased region" description="Low complexity" evidence="5">
    <location>
        <begin position="27"/>
        <end position="39"/>
    </location>
</feature>
<dbReference type="Pfam" id="PF14608">
    <property type="entry name" value="zf-CCCH_2"/>
    <property type="match status" value="2"/>
</dbReference>
<evidence type="ECO:0000259" key="6">
    <source>
        <dbReference type="PROSITE" id="PS50103"/>
    </source>
</evidence>
<dbReference type="HOGENOM" id="CLU_012195_0_0_1"/>
<keyword evidence="3 4" id="KW-0862">Zinc</keyword>
<feature type="region of interest" description="Disordered" evidence="5">
    <location>
        <begin position="1"/>
        <end position="44"/>
    </location>
</feature>
<evidence type="ECO:0000256" key="1">
    <source>
        <dbReference type="ARBA" id="ARBA00022723"/>
    </source>
</evidence>
<feature type="compositionally biased region" description="Acidic residues" evidence="5">
    <location>
        <begin position="852"/>
        <end position="862"/>
    </location>
</feature>
<feature type="domain" description="C3H1-type" evidence="6">
    <location>
        <begin position="43"/>
        <end position="70"/>
    </location>
</feature>
<keyword evidence="2 4" id="KW-0863">Zinc-finger</keyword>
<evidence type="ECO:0000256" key="4">
    <source>
        <dbReference type="PROSITE-ProRule" id="PRU00723"/>
    </source>
</evidence>
<feature type="region of interest" description="Disordered" evidence="5">
    <location>
        <begin position="811"/>
        <end position="862"/>
    </location>
</feature>
<evidence type="ECO:0000256" key="2">
    <source>
        <dbReference type="ARBA" id="ARBA00022771"/>
    </source>
</evidence>
<feature type="compositionally biased region" description="Low complexity" evidence="5">
    <location>
        <begin position="752"/>
        <end position="767"/>
    </location>
</feature>
<name>A0A0C9XMN2_9AGAR</name>
<feature type="compositionally biased region" description="Low complexity" evidence="5">
    <location>
        <begin position="582"/>
        <end position="595"/>
    </location>
</feature>
<reference evidence="8" key="2">
    <citation type="submission" date="2015-01" db="EMBL/GenBank/DDBJ databases">
        <title>Evolutionary Origins and Diversification of the Mycorrhizal Mutualists.</title>
        <authorList>
            <consortium name="DOE Joint Genome Institute"/>
            <consortium name="Mycorrhizal Genomics Consortium"/>
            <person name="Kohler A."/>
            <person name="Kuo A."/>
            <person name="Nagy L.G."/>
            <person name="Floudas D."/>
            <person name="Copeland A."/>
            <person name="Barry K.W."/>
            <person name="Cichocki N."/>
            <person name="Veneault-Fourrey C."/>
            <person name="LaButti K."/>
            <person name="Lindquist E.A."/>
            <person name="Lipzen A."/>
            <person name="Lundell T."/>
            <person name="Morin E."/>
            <person name="Murat C."/>
            <person name="Riley R."/>
            <person name="Ohm R."/>
            <person name="Sun H."/>
            <person name="Tunlid A."/>
            <person name="Henrissat B."/>
            <person name="Grigoriev I.V."/>
            <person name="Hibbett D.S."/>
            <person name="Martin F."/>
        </authorList>
    </citation>
    <scope>NUCLEOTIDE SEQUENCE [LARGE SCALE GENOMIC DNA]</scope>
    <source>
        <strain evidence="8">LaAM-08-1</strain>
    </source>
</reference>
<feature type="compositionally biased region" description="Basic and acidic residues" evidence="5">
    <location>
        <begin position="124"/>
        <end position="138"/>
    </location>
</feature>
<evidence type="ECO:0000313" key="8">
    <source>
        <dbReference type="Proteomes" id="UP000054477"/>
    </source>
</evidence>
<dbReference type="InterPro" id="IPR000571">
    <property type="entry name" value="Znf_CCCH"/>
</dbReference>
<feature type="compositionally biased region" description="Basic and acidic residues" evidence="5">
    <location>
        <begin position="10"/>
        <end position="26"/>
    </location>
</feature>
<feature type="zinc finger region" description="C3H1-type" evidence="4">
    <location>
        <begin position="73"/>
        <end position="100"/>
    </location>
</feature>
<feature type="compositionally biased region" description="Low complexity" evidence="5">
    <location>
        <begin position="640"/>
        <end position="651"/>
    </location>
</feature>
<protein>
    <recommendedName>
        <fullName evidence="6">C3H1-type domain-containing protein</fullName>
    </recommendedName>
</protein>
<reference evidence="7 8" key="1">
    <citation type="submission" date="2014-04" db="EMBL/GenBank/DDBJ databases">
        <authorList>
            <consortium name="DOE Joint Genome Institute"/>
            <person name="Kuo A."/>
            <person name="Kohler A."/>
            <person name="Nagy L.G."/>
            <person name="Floudas D."/>
            <person name="Copeland A."/>
            <person name="Barry K.W."/>
            <person name="Cichocki N."/>
            <person name="Veneault-Fourrey C."/>
            <person name="LaButti K."/>
            <person name="Lindquist E.A."/>
            <person name="Lipzen A."/>
            <person name="Lundell T."/>
            <person name="Morin E."/>
            <person name="Murat C."/>
            <person name="Sun H."/>
            <person name="Tunlid A."/>
            <person name="Henrissat B."/>
            <person name="Grigoriev I.V."/>
            <person name="Hibbett D.S."/>
            <person name="Martin F."/>
            <person name="Nordberg H.P."/>
            <person name="Cantor M.N."/>
            <person name="Hua S.X."/>
        </authorList>
    </citation>
    <scope>NUCLEOTIDE SEQUENCE [LARGE SCALE GENOMIC DNA]</scope>
    <source>
        <strain evidence="7 8">LaAM-08-1</strain>
    </source>
</reference>
<feature type="region of interest" description="Disordered" evidence="5">
    <location>
        <begin position="435"/>
        <end position="466"/>
    </location>
</feature>
<accession>A0A0C9XMN2</accession>
<dbReference type="SMART" id="SM00356">
    <property type="entry name" value="ZnF_C3H1"/>
    <property type="match status" value="2"/>
</dbReference>
<gene>
    <name evidence="7" type="ORF">K443DRAFT_674340</name>
</gene>
<dbReference type="Gene3D" id="4.10.1000.10">
    <property type="entry name" value="Zinc finger, CCCH-type"/>
    <property type="match status" value="1"/>
</dbReference>
<keyword evidence="8" id="KW-1185">Reference proteome</keyword>
<dbReference type="GO" id="GO:0008270">
    <property type="term" value="F:zinc ion binding"/>
    <property type="evidence" value="ECO:0007669"/>
    <property type="project" value="UniProtKB-KW"/>
</dbReference>
<feature type="compositionally biased region" description="Polar residues" evidence="5">
    <location>
        <begin position="248"/>
        <end position="257"/>
    </location>
</feature>
<dbReference type="AlphaFoldDB" id="A0A0C9XMN2"/>
<feature type="zinc finger region" description="C3H1-type" evidence="4">
    <location>
        <begin position="43"/>
        <end position="70"/>
    </location>
</feature>
<dbReference type="GO" id="GO:0061630">
    <property type="term" value="F:ubiquitin protein ligase activity"/>
    <property type="evidence" value="ECO:0007669"/>
    <property type="project" value="InterPro"/>
</dbReference>
<feature type="region of interest" description="Disordered" evidence="5">
    <location>
        <begin position="212"/>
        <end position="320"/>
    </location>
</feature>
<keyword evidence="1 4" id="KW-0479">Metal-binding</keyword>
<evidence type="ECO:0000256" key="5">
    <source>
        <dbReference type="SAM" id="MobiDB-lite"/>
    </source>
</evidence>
<dbReference type="InterPro" id="IPR045072">
    <property type="entry name" value="MKRN-like"/>
</dbReference>
<feature type="region of interest" description="Disordered" evidence="5">
    <location>
        <begin position="752"/>
        <end position="797"/>
    </location>
</feature>
<dbReference type="STRING" id="1095629.A0A0C9XMN2"/>
<organism evidence="7 8">
    <name type="scientific">Laccaria amethystina LaAM-08-1</name>
    <dbReference type="NCBI Taxonomy" id="1095629"/>
    <lineage>
        <taxon>Eukaryota</taxon>
        <taxon>Fungi</taxon>
        <taxon>Dikarya</taxon>
        <taxon>Basidiomycota</taxon>
        <taxon>Agaricomycotina</taxon>
        <taxon>Agaricomycetes</taxon>
        <taxon>Agaricomycetidae</taxon>
        <taxon>Agaricales</taxon>
        <taxon>Agaricineae</taxon>
        <taxon>Hydnangiaceae</taxon>
        <taxon>Laccaria</taxon>
    </lineage>
</organism>
<dbReference type="Proteomes" id="UP000054477">
    <property type="component" value="Unassembled WGS sequence"/>
</dbReference>
<feature type="compositionally biased region" description="Polar residues" evidence="5">
    <location>
        <begin position="282"/>
        <end position="307"/>
    </location>
</feature>
<dbReference type="EMBL" id="KN838553">
    <property type="protein sequence ID" value="KIK06356.1"/>
    <property type="molecule type" value="Genomic_DNA"/>
</dbReference>
<sequence length="862" mass="88142">MPNTDSTQLDSDRERDRDRDRDRDQDGSSSKQKSPSSSSKTKDLSHVPCKFFKVGACTAGSSCPFSHTTTEPGGQKETCAWFVKGNCKFGHKCALAHVLPGQSMAMDRKNKKAAQAAATGGSERSGRELKGRGGKREALGQPSGGGGARNPLLAGGSTAPTRILHGGVPGSSSAGRPPMNMPLKATISPSAPAPPLKDTDFASFAALDEMEDVKLPSAPAQGKSFGQEEPSNTSKDVDASAADDSISTPQIHQSSAFVTLPPRAPRSNNNTNDFGPIGSPPNYRSQIGQQTSPSRSNGNGATFSPGTSPRGPSYINGVKASPTGNSNLGLLSSSPFSAPGSQSVFLSASYTAGGGFGGMAASLGSGLMISKGWGDIAESATPLSSSVQQPHGRGLKGAFHEYNNYRNAGHSADDIAVEDEDLEDLIPGSLTDLLTPEERSRRLSRSNSGQAPVPVTALRSPPPLEGVIGETGTTTGGGLGIGHRYSRSVPAPSLLGDIKSIWADTSELPIPTSPPAQATHRGTPSASISSRLDSINIGGGIQGADDVSVSISSMGAPSSYNMSPSNASAAFLPGLHQHYLNSQAQRAQSQQQAQLGLGGGLARGVRGSSNPLFGSGNGTGTPNNSIANNYLQQPSGGLGLPSSTSGTSGIHTHIHGNQKTTYRTPSSPFDLTQTLHQQHSQTARPIPSTHDKVVGDDPLLTTHLVSPNTRALRTHAPGQSLPQGLAAGYSRIHALPPLTNIISPGVSGSFTSGTSPGAGAGVPSSGPYGEWSGAASPPSQTGVNAGTSGNVTGSGSGLDSMFSRLSYSAAATRGGVPSGPPPGLSRQVSGGRYPTQHGGPLSPLSRPVVTRDDDDELFSMDG</sequence>